<evidence type="ECO:0000313" key="1">
    <source>
        <dbReference type="EMBL" id="KAH7918760.1"/>
    </source>
</evidence>
<organism evidence="1 2">
    <name type="scientific">Leucogyrophana mollusca</name>
    <dbReference type="NCBI Taxonomy" id="85980"/>
    <lineage>
        <taxon>Eukaryota</taxon>
        <taxon>Fungi</taxon>
        <taxon>Dikarya</taxon>
        <taxon>Basidiomycota</taxon>
        <taxon>Agaricomycotina</taxon>
        <taxon>Agaricomycetes</taxon>
        <taxon>Agaricomycetidae</taxon>
        <taxon>Boletales</taxon>
        <taxon>Boletales incertae sedis</taxon>
        <taxon>Leucogyrophana</taxon>
    </lineage>
</organism>
<evidence type="ECO:0000313" key="2">
    <source>
        <dbReference type="Proteomes" id="UP000790709"/>
    </source>
</evidence>
<comment type="caution">
    <text evidence="1">The sequence shown here is derived from an EMBL/GenBank/DDBJ whole genome shotgun (WGS) entry which is preliminary data.</text>
</comment>
<dbReference type="EMBL" id="MU266738">
    <property type="protein sequence ID" value="KAH7918760.1"/>
    <property type="molecule type" value="Genomic_DNA"/>
</dbReference>
<dbReference type="Proteomes" id="UP000790709">
    <property type="component" value="Unassembled WGS sequence"/>
</dbReference>
<name>A0ACB8AZC1_9AGAM</name>
<accession>A0ACB8AZC1</accession>
<reference evidence="1" key="1">
    <citation type="journal article" date="2021" name="New Phytol.">
        <title>Evolutionary innovations through gain and loss of genes in the ectomycorrhizal Boletales.</title>
        <authorList>
            <person name="Wu G."/>
            <person name="Miyauchi S."/>
            <person name="Morin E."/>
            <person name="Kuo A."/>
            <person name="Drula E."/>
            <person name="Varga T."/>
            <person name="Kohler A."/>
            <person name="Feng B."/>
            <person name="Cao Y."/>
            <person name="Lipzen A."/>
            <person name="Daum C."/>
            <person name="Hundley H."/>
            <person name="Pangilinan J."/>
            <person name="Johnson J."/>
            <person name="Barry K."/>
            <person name="LaButti K."/>
            <person name="Ng V."/>
            <person name="Ahrendt S."/>
            <person name="Min B."/>
            <person name="Choi I.G."/>
            <person name="Park H."/>
            <person name="Plett J.M."/>
            <person name="Magnuson J."/>
            <person name="Spatafora J.W."/>
            <person name="Nagy L.G."/>
            <person name="Henrissat B."/>
            <person name="Grigoriev I.V."/>
            <person name="Yang Z.L."/>
            <person name="Xu J."/>
            <person name="Martin F.M."/>
        </authorList>
    </citation>
    <scope>NUCLEOTIDE SEQUENCE</scope>
    <source>
        <strain evidence="1">KUC20120723A-06</strain>
    </source>
</reference>
<protein>
    <submittedName>
        <fullName evidence="1">Uncharacterized protein</fullName>
    </submittedName>
</protein>
<keyword evidence="2" id="KW-1185">Reference proteome</keyword>
<sequence length="171" mass="19132">MRAHGCMGYDKDASLVIFTKSTTKRDVQKAREQNQHCTHKALHKIHSHQYTSFLVRVDNYSSNAKPSDNINNKEEDVNSNNNNEEDNKDNNVAISVNEDKLMNVDNNTPPEPQVKSKSTKVKIKIGQVILTYKKCFTTLGSLVTTSPSPDIENLNLDLDAIGDINLDDSIS</sequence>
<gene>
    <name evidence="1" type="ORF">BV22DRAFT_1051526</name>
</gene>
<proteinExistence type="predicted"/>